<dbReference type="SMART" id="SM00155">
    <property type="entry name" value="PLDc"/>
    <property type="match status" value="2"/>
</dbReference>
<evidence type="ECO:0000256" key="4">
    <source>
        <dbReference type="ARBA" id="ARBA00022692"/>
    </source>
</evidence>
<dbReference type="Gene3D" id="3.30.870.10">
    <property type="entry name" value="Endonuclease Chain A"/>
    <property type="match status" value="2"/>
</dbReference>
<evidence type="ECO:0000256" key="5">
    <source>
        <dbReference type="ARBA" id="ARBA00022737"/>
    </source>
</evidence>
<evidence type="ECO:0000256" key="8">
    <source>
        <dbReference type="NCBIfam" id="TIGR04265"/>
    </source>
</evidence>
<dbReference type="NCBIfam" id="TIGR04265">
    <property type="entry name" value="bac_cardiolipin"/>
    <property type="match status" value="1"/>
</dbReference>
<reference evidence="12" key="1">
    <citation type="journal article" date="2019" name="Int. J. Syst. Evol. Microbiol.">
        <title>The Global Catalogue of Microorganisms (GCM) 10K type strain sequencing project: providing services to taxonomists for standard genome sequencing and annotation.</title>
        <authorList>
            <consortium name="The Broad Institute Genomics Platform"/>
            <consortium name="The Broad Institute Genome Sequencing Center for Infectious Disease"/>
            <person name="Wu L."/>
            <person name="Ma J."/>
        </authorList>
    </citation>
    <scope>NUCLEOTIDE SEQUENCE [LARGE SCALE GENOMIC DNA]</scope>
    <source>
        <strain evidence="12">CGMCC 1.15905</strain>
    </source>
</reference>
<dbReference type="PROSITE" id="PS50035">
    <property type="entry name" value="PLD"/>
    <property type="match status" value="2"/>
</dbReference>
<keyword evidence="5" id="KW-0677">Repeat</keyword>
<dbReference type="EC" id="2.7.8.-" evidence="8"/>
<dbReference type="InterPro" id="IPR001736">
    <property type="entry name" value="PLipase_D/transphosphatidylase"/>
</dbReference>
<dbReference type="InterPro" id="IPR022924">
    <property type="entry name" value="Cardiolipin_synthase"/>
</dbReference>
<sequence length="471" mass="52980">MDFPFDWDTFKPWLIGLWAVYVPVLAGWIVMQKREPIATLSWVLSLAALPWIGLLVYHFLGPQRIVRQRRRRSLSRRTLEPGLPSDLVTNEDCATVSHLAQTITQFAPSSAVDVKLLVGGKATYAALHEAIASAKHHLHLEYYIFEPDQTGTPLRDALVAKAREGVRVRLLLDALGSARLGRAFLAPLRDAGVEISWFHPVRLRFIWRPRINLRNHRKIVIVDGCVAFTGGINITDDENEAVNPKAFHDLHLRLEGSIVRWLQLAFLEDWHYATGVALRDENLWPEARKGTMLAHALPSGPDSVWESIHRVKVEAIHQADRRVWLVTPYFVPGEAARMALTSAAMRGLDVRVVVPARSDSTLVSAASRSYYDELLAAGIGVFEYQPRMLHSKALLVDDETCVLGSANFDSRSFRLNFELSILLHDRDLAGELEREMTSTLAQCREVKADDPPPPFLRRLADNATRLLSPVL</sequence>
<evidence type="ECO:0000313" key="11">
    <source>
        <dbReference type="EMBL" id="GGA81068.1"/>
    </source>
</evidence>
<keyword evidence="4 9" id="KW-0812">Transmembrane</keyword>
<proteinExistence type="predicted"/>
<dbReference type="Pfam" id="PF13091">
    <property type="entry name" value="PLDc_2"/>
    <property type="match status" value="2"/>
</dbReference>
<evidence type="ECO:0000256" key="9">
    <source>
        <dbReference type="SAM" id="Phobius"/>
    </source>
</evidence>
<feature type="domain" description="PLD phosphodiesterase" evidence="10">
    <location>
        <begin position="385"/>
        <end position="412"/>
    </location>
</feature>
<gene>
    <name evidence="11" type="primary">cls</name>
    <name evidence="11" type="ORF">GCM10011521_19270</name>
</gene>
<evidence type="ECO:0000259" key="10">
    <source>
        <dbReference type="PROSITE" id="PS50035"/>
    </source>
</evidence>
<name>A0ABQ1HL67_9GAMM</name>
<evidence type="ECO:0000256" key="7">
    <source>
        <dbReference type="ARBA" id="ARBA00023136"/>
    </source>
</evidence>
<evidence type="ECO:0000256" key="2">
    <source>
        <dbReference type="ARBA" id="ARBA00022475"/>
    </source>
</evidence>
<comment type="caution">
    <text evidence="11">The sequence shown here is derived from an EMBL/GenBank/DDBJ whole genome shotgun (WGS) entry which is preliminary data.</text>
</comment>
<keyword evidence="7 9" id="KW-0472">Membrane</keyword>
<evidence type="ECO:0000256" key="1">
    <source>
        <dbReference type="ARBA" id="ARBA00004236"/>
    </source>
</evidence>
<keyword evidence="6 9" id="KW-1133">Transmembrane helix</keyword>
<dbReference type="PANTHER" id="PTHR21248">
    <property type="entry name" value="CARDIOLIPIN SYNTHASE"/>
    <property type="match status" value="1"/>
</dbReference>
<dbReference type="SUPFAM" id="SSF56024">
    <property type="entry name" value="Phospholipase D/nuclease"/>
    <property type="match status" value="2"/>
</dbReference>
<organism evidence="11 12">
    <name type="scientific">Arenimonas soli</name>
    <dbReference type="NCBI Taxonomy" id="2269504"/>
    <lineage>
        <taxon>Bacteria</taxon>
        <taxon>Pseudomonadati</taxon>
        <taxon>Pseudomonadota</taxon>
        <taxon>Gammaproteobacteria</taxon>
        <taxon>Lysobacterales</taxon>
        <taxon>Lysobacteraceae</taxon>
        <taxon>Arenimonas</taxon>
    </lineage>
</organism>
<dbReference type="InterPro" id="IPR025202">
    <property type="entry name" value="PLD-like_dom"/>
</dbReference>
<keyword evidence="3" id="KW-0808">Transferase</keyword>
<evidence type="ECO:0000256" key="6">
    <source>
        <dbReference type="ARBA" id="ARBA00022989"/>
    </source>
</evidence>
<protein>
    <recommendedName>
        <fullName evidence="8">Cardiolipin synthase</fullName>
        <ecNumber evidence="8">2.7.8.-</ecNumber>
    </recommendedName>
</protein>
<accession>A0ABQ1HL67</accession>
<dbReference type="CDD" id="cd09110">
    <property type="entry name" value="PLDc_CLS_1"/>
    <property type="match status" value="1"/>
</dbReference>
<keyword evidence="2" id="KW-1003">Cell membrane</keyword>
<dbReference type="Proteomes" id="UP000623419">
    <property type="component" value="Unassembled WGS sequence"/>
</dbReference>
<dbReference type="CDD" id="cd09112">
    <property type="entry name" value="PLDc_CLS_2"/>
    <property type="match status" value="1"/>
</dbReference>
<evidence type="ECO:0000256" key="3">
    <source>
        <dbReference type="ARBA" id="ARBA00022679"/>
    </source>
</evidence>
<comment type="subcellular location">
    <subcellularLocation>
        <location evidence="1">Cell membrane</location>
    </subcellularLocation>
</comment>
<keyword evidence="12" id="KW-1185">Reference proteome</keyword>
<dbReference type="PANTHER" id="PTHR21248:SF22">
    <property type="entry name" value="PHOSPHOLIPASE D"/>
    <property type="match status" value="1"/>
</dbReference>
<dbReference type="EMBL" id="BMKC01000002">
    <property type="protein sequence ID" value="GGA81068.1"/>
    <property type="molecule type" value="Genomic_DNA"/>
</dbReference>
<dbReference type="RefSeq" id="WP_188663574.1">
    <property type="nucleotide sequence ID" value="NZ_BMKC01000002.1"/>
</dbReference>
<feature type="transmembrane region" description="Helical" evidence="9">
    <location>
        <begin position="12"/>
        <end position="30"/>
    </location>
</feature>
<evidence type="ECO:0000313" key="12">
    <source>
        <dbReference type="Proteomes" id="UP000623419"/>
    </source>
</evidence>
<feature type="transmembrane region" description="Helical" evidence="9">
    <location>
        <begin position="37"/>
        <end position="60"/>
    </location>
</feature>
<feature type="domain" description="PLD phosphodiesterase" evidence="10">
    <location>
        <begin position="211"/>
        <end position="238"/>
    </location>
</feature>